<dbReference type="CDD" id="cd02440">
    <property type="entry name" value="AdoMet_MTases"/>
    <property type="match status" value="1"/>
</dbReference>
<gene>
    <name evidence="1" type="ORF">GMST_36070</name>
</gene>
<dbReference type="InterPro" id="IPR029063">
    <property type="entry name" value="SAM-dependent_MTases_sf"/>
</dbReference>
<keyword evidence="2" id="KW-1185">Reference proteome</keyword>
<keyword evidence="1" id="KW-0808">Transferase</keyword>
<dbReference type="PANTHER" id="PTHR35276">
    <property type="entry name" value="S-ADENOSYL-L-METHIONINE-DEPENDENT METHYLTRANSFERASES SUPERFAMILY PROTEIN"/>
    <property type="match status" value="1"/>
</dbReference>
<dbReference type="EMBL" id="BLXX01000013">
    <property type="protein sequence ID" value="GFO61282.1"/>
    <property type="molecule type" value="Genomic_DNA"/>
</dbReference>
<dbReference type="GO" id="GO:0032259">
    <property type="term" value="P:methylation"/>
    <property type="evidence" value="ECO:0007669"/>
    <property type="project" value="UniProtKB-KW"/>
</dbReference>
<dbReference type="Pfam" id="PF06962">
    <property type="entry name" value="rRNA_methylase"/>
    <property type="match status" value="1"/>
</dbReference>
<reference evidence="2" key="1">
    <citation type="submission" date="2020-06" db="EMBL/GenBank/DDBJ databases">
        <title>Draft genomic sequence of Geomonas sp. Red330.</title>
        <authorList>
            <person name="Itoh H."/>
            <person name="Zhenxing X."/>
            <person name="Ushijima N."/>
            <person name="Masuda Y."/>
            <person name="Shiratori Y."/>
            <person name="Senoo K."/>
        </authorList>
    </citation>
    <scope>NUCLEOTIDE SEQUENCE [LARGE SCALE GENOMIC DNA]</scope>
    <source>
        <strain evidence="2">Red330</strain>
    </source>
</reference>
<comment type="caution">
    <text evidence="1">The sequence shown here is derived from an EMBL/GenBank/DDBJ whole genome shotgun (WGS) entry which is preliminary data.</text>
</comment>
<organism evidence="1 2">
    <name type="scientific">Geomonas silvestris</name>
    <dbReference type="NCBI Taxonomy" id="2740184"/>
    <lineage>
        <taxon>Bacteria</taxon>
        <taxon>Pseudomonadati</taxon>
        <taxon>Thermodesulfobacteriota</taxon>
        <taxon>Desulfuromonadia</taxon>
        <taxon>Geobacterales</taxon>
        <taxon>Geobacteraceae</taxon>
        <taxon>Geomonas</taxon>
    </lineage>
</organism>
<evidence type="ECO:0000313" key="2">
    <source>
        <dbReference type="Proteomes" id="UP000556026"/>
    </source>
</evidence>
<evidence type="ECO:0000313" key="1">
    <source>
        <dbReference type="EMBL" id="GFO61282.1"/>
    </source>
</evidence>
<dbReference type="AlphaFoldDB" id="A0A6V8MMT5"/>
<dbReference type="Proteomes" id="UP000556026">
    <property type="component" value="Unassembled WGS sequence"/>
</dbReference>
<sequence>MKKPESLRGAVPLAHFYLKERVREGDRVLDATCGNGQDTLLLAELVGEGGEVVAFDVQPRAIAATGELLERHGVSGRVRLVEAGHERLGELVSGELAAAVFNLGYLPGGDAALVTVPENSVAALTQAAGLLKPGGILTVALYTGHDGGPEEAGAVEAWAAGLSPREFNVWSCRQLNRPPLAPYLVFVEKVR</sequence>
<accession>A0A6V8MMT5</accession>
<keyword evidence="1" id="KW-0489">Methyltransferase</keyword>
<dbReference type="Gene3D" id="3.40.50.150">
    <property type="entry name" value="Vaccinia Virus protein VP39"/>
    <property type="match status" value="1"/>
</dbReference>
<dbReference type="InterPro" id="IPR010719">
    <property type="entry name" value="MnmM_MeTrfase"/>
</dbReference>
<name>A0A6V8MMT5_9BACT</name>
<dbReference type="PANTHER" id="PTHR35276:SF1">
    <property type="entry name" value="TRNA (MNM(5)S(2)U34)-METHYLTRANSFERASE, CHLOROPLASTIC"/>
    <property type="match status" value="1"/>
</dbReference>
<dbReference type="RefSeq" id="WP_183356078.1">
    <property type="nucleotide sequence ID" value="NZ_BLXX01000013.1"/>
</dbReference>
<proteinExistence type="predicted"/>
<dbReference type="SUPFAM" id="SSF53335">
    <property type="entry name" value="S-adenosyl-L-methionine-dependent methyltransferases"/>
    <property type="match status" value="1"/>
</dbReference>
<dbReference type="GO" id="GO:0008168">
    <property type="term" value="F:methyltransferase activity"/>
    <property type="evidence" value="ECO:0007669"/>
    <property type="project" value="UniProtKB-KW"/>
</dbReference>
<protein>
    <submittedName>
        <fullName evidence="1">rRNA methyltransferase</fullName>
    </submittedName>
</protein>